<evidence type="ECO:0000259" key="7">
    <source>
        <dbReference type="PROSITE" id="PS50862"/>
    </source>
</evidence>
<dbReference type="SUPFAM" id="SSF55681">
    <property type="entry name" value="Class II aaRS and biotin synthetases"/>
    <property type="match status" value="1"/>
</dbReference>
<feature type="compositionally biased region" description="Basic and acidic residues" evidence="6">
    <location>
        <begin position="458"/>
        <end position="467"/>
    </location>
</feature>
<dbReference type="InterPro" id="IPR012340">
    <property type="entry name" value="NA-bd_OB-fold"/>
</dbReference>
<dbReference type="InterPro" id="IPR006195">
    <property type="entry name" value="aa-tRNA-synth_II"/>
</dbReference>
<dbReference type="Pfam" id="PF00152">
    <property type="entry name" value="tRNA-synt_2"/>
    <property type="match status" value="1"/>
</dbReference>
<dbReference type="InterPro" id="IPR002312">
    <property type="entry name" value="Asp/Asn-tRNA-synth_IIb"/>
</dbReference>
<evidence type="ECO:0000256" key="1">
    <source>
        <dbReference type="ARBA" id="ARBA00022598"/>
    </source>
</evidence>
<evidence type="ECO:0000313" key="9">
    <source>
        <dbReference type="Proteomes" id="UP001620645"/>
    </source>
</evidence>
<dbReference type="Proteomes" id="UP001620645">
    <property type="component" value="Unassembled WGS sequence"/>
</dbReference>
<dbReference type="InterPro" id="IPR045864">
    <property type="entry name" value="aa-tRNA-synth_II/BPL/LPL"/>
</dbReference>
<keyword evidence="9" id="KW-1185">Reference proteome</keyword>
<dbReference type="InterPro" id="IPR004364">
    <property type="entry name" value="Aa-tRNA-synt_II"/>
</dbReference>
<dbReference type="SUPFAM" id="SSF50249">
    <property type="entry name" value="Nucleic acid-binding proteins"/>
    <property type="match status" value="1"/>
</dbReference>
<evidence type="ECO:0000256" key="6">
    <source>
        <dbReference type="SAM" id="MobiDB-lite"/>
    </source>
</evidence>
<keyword evidence="4" id="KW-0648">Protein biosynthesis</keyword>
<evidence type="ECO:0000256" key="3">
    <source>
        <dbReference type="ARBA" id="ARBA00022840"/>
    </source>
</evidence>
<gene>
    <name evidence="8" type="ORF">niasHS_011021</name>
</gene>
<keyword evidence="3" id="KW-0067">ATP-binding</keyword>
<organism evidence="8 9">
    <name type="scientific">Heterodera schachtii</name>
    <name type="common">Sugarbeet cyst nematode worm</name>
    <name type="synonym">Tylenchus schachtii</name>
    <dbReference type="NCBI Taxonomy" id="97005"/>
    <lineage>
        <taxon>Eukaryota</taxon>
        <taxon>Metazoa</taxon>
        <taxon>Ecdysozoa</taxon>
        <taxon>Nematoda</taxon>
        <taxon>Chromadorea</taxon>
        <taxon>Rhabditida</taxon>
        <taxon>Tylenchina</taxon>
        <taxon>Tylenchomorpha</taxon>
        <taxon>Tylenchoidea</taxon>
        <taxon>Heteroderidae</taxon>
        <taxon>Heteroderinae</taxon>
        <taxon>Heterodera</taxon>
    </lineage>
</organism>
<name>A0ABD2IT89_HETSC</name>
<evidence type="ECO:0000313" key="8">
    <source>
        <dbReference type="EMBL" id="KAL3083219.1"/>
    </source>
</evidence>
<reference evidence="8 9" key="1">
    <citation type="submission" date="2024-10" db="EMBL/GenBank/DDBJ databases">
        <authorList>
            <person name="Kim D."/>
        </authorList>
    </citation>
    <scope>NUCLEOTIDE SEQUENCE [LARGE SCALE GENOMIC DNA]</scope>
    <source>
        <strain evidence="8">Taebaek</strain>
    </source>
</reference>
<feature type="region of interest" description="Disordered" evidence="6">
    <location>
        <begin position="436"/>
        <end position="467"/>
    </location>
</feature>
<dbReference type="GO" id="GO:0006412">
    <property type="term" value="P:translation"/>
    <property type="evidence" value="ECO:0007669"/>
    <property type="project" value="UniProtKB-KW"/>
</dbReference>
<dbReference type="EMBL" id="JBICCN010000254">
    <property type="protein sequence ID" value="KAL3083219.1"/>
    <property type="molecule type" value="Genomic_DNA"/>
</dbReference>
<dbReference type="Gene3D" id="2.40.50.140">
    <property type="entry name" value="Nucleic acid-binding proteins"/>
    <property type="match status" value="1"/>
</dbReference>
<dbReference type="GO" id="GO:0004812">
    <property type="term" value="F:aminoacyl-tRNA ligase activity"/>
    <property type="evidence" value="ECO:0007669"/>
    <property type="project" value="UniProtKB-KW"/>
</dbReference>
<sequence>MFFTICSFSRFSFSSHLLFFSPYSSRAFVNSFSLRTHNCGELRLSDVGSRVKLFGWMAAKRMNKFVLLRDSYGSVQTVLPKALFSSLKNTNFESALCLEGVVADRGKERNEKMPTGDIEVVVDGLEVLNPSDAPLPVDESSTEYTRITHRYLDLRSEKMQRAMRLRARVISKSRRFLEDNCGFVEVQTPTLAHTTPGGAAEFPIPANKNGDCFSLPQSPQIYKQLLMCGSIDRYYQVAICYRDEEMVLSLIEQMIVNSWPDEITPKPTIPFPRMSHREAMDKFGTDKPDIGMDGSFPRFDFLWVLKFPLFTRNDSTNCLESSHHPFTAPIPEHFEKLCQGKDLDQIGAQHYDLVLNGVEIGGGSIRIHNSKVQRYVMEQILKLKTEELEHFLNALSFGAPPHGGFALGLDRFIALLNFEGNAKCTIRDVMAFPKASSGRCPMTNSPTSPSEELLSRYGLEKKKDEKE</sequence>
<evidence type="ECO:0000256" key="5">
    <source>
        <dbReference type="ARBA" id="ARBA00023146"/>
    </source>
</evidence>
<dbReference type="PRINTS" id="PR01042">
    <property type="entry name" value="TRNASYNTHASP"/>
</dbReference>
<dbReference type="PANTHER" id="PTHR22594">
    <property type="entry name" value="ASPARTYL/LYSYL-TRNA SYNTHETASE"/>
    <property type="match status" value="1"/>
</dbReference>
<accession>A0ABD2IT89</accession>
<keyword evidence="1" id="KW-0436">Ligase</keyword>
<keyword evidence="2" id="KW-0547">Nucleotide-binding</keyword>
<dbReference type="GO" id="GO:0005524">
    <property type="term" value="F:ATP binding"/>
    <property type="evidence" value="ECO:0007669"/>
    <property type="project" value="UniProtKB-KW"/>
</dbReference>
<proteinExistence type="predicted"/>
<dbReference type="PANTHER" id="PTHR22594:SF5">
    <property type="entry name" value="ASPARTATE--TRNA LIGASE, MITOCHONDRIAL"/>
    <property type="match status" value="1"/>
</dbReference>
<dbReference type="CDD" id="cd04317">
    <property type="entry name" value="EcAspRS_like_N"/>
    <property type="match status" value="1"/>
</dbReference>
<keyword evidence="5" id="KW-0030">Aminoacyl-tRNA synthetase</keyword>
<dbReference type="InterPro" id="IPR047089">
    <property type="entry name" value="Asp-tRNA-ligase_1_N"/>
</dbReference>
<feature type="domain" description="Aminoacyl-transfer RNA synthetases class-II family profile" evidence="7">
    <location>
        <begin position="163"/>
        <end position="433"/>
    </location>
</feature>
<dbReference type="AlphaFoldDB" id="A0ABD2IT89"/>
<dbReference type="PROSITE" id="PS50862">
    <property type="entry name" value="AA_TRNA_LIGASE_II"/>
    <property type="match status" value="1"/>
</dbReference>
<protein>
    <recommendedName>
        <fullName evidence="7">Aminoacyl-transfer RNA synthetases class-II family profile domain-containing protein</fullName>
    </recommendedName>
</protein>
<evidence type="ECO:0000256" key="4">
    <source>
        <dbReference type="ARBA" id="ARBA00022917"/>
    </source>
</evidence>
<comment type="caution">
    <text evidence="8">The sequence shown here is derived from an EMBL/GenBank/DDBJ whole genome shotgun (WGS) entry which is preliminary data.</text>
</comment>
<dbReference type="Gene3D" id="3.30.930.10">
    <property type="entry name" value="Bira Bifunctional Protein, Domain 2"/>
    <property type="match status" value="1"/>
</dbReference>
<evidence type="ECO:0000256" key="2">
    <source>
        <dbReference type="ARBA" id="ARBA00022741"/>
    </source>
</evidence>